<accession>A0A7W7N348</accession>
<gene>
    <name evidence="2" type="ORF">HNP32_000800</name>
</gene>
<evidence type="ECO:0000313" key="2">
    <source>
        <dbReference type="EMBL" id="MBB4797086.1"/>
    </source>
</evidence>
<sequence>MPGRFLLAALIGALAALWSLTRPGDPALFPASQEAGVTVYLLDNGFHTDLAVPRAALMGGGGALAEATASLAPGDWVLVGWGDAKFYVDQSPVSGRLADGARALFKPGNAAVVMLDPVATDPARRFRPEDRQALTLSQAGMGGLRARVQASLATDAAGRPILATARPGDDARFFESRETFWVGRLCNHWTAELLSAAGLPIRPWRTLTSGEVMRTAARGQAEGGQAEGGRAEAAKLDLQPVRD</sequence>
<keyword evidence="3" id="KW-1185">Reference proteome</keyword>
<dbReference type="EMBL" id="JACHKY010000001">
    <property type="protein sequence ID" value="MBB4797086.1"/>
    <property type="molecule type" value="Genomic_DNA"/>
</dbReference>
<dbReference type="InterPro" id="IPR011727">
    <property type="entry name" value="CHP02117"/>
</dbReference>
<feature type="region of interest" description="Disordered" evidence="1">
    <location>
        <begin position="220"/>
        <end position="243"/>
    </location>
</feature>
<reference evidence="2 3" key="1">
    <citation type="submission" date="2020-08" db="EMBL/GenBank/DDBJ databases">
        <title>Functional genomics of gut bacteria from endangered species of beetles.</title>
        <authorList>
            <person name="Carlos-Shanley C."/>
        </authorList>
    </citation>
    <scope>NUCLEOTIDE SEQUENCE [LARGE SCALE GENOMIC DNA]</scope>
    <source>
        <strain evidence="2 3">S00123</strain>
    </source>
</reference>
<evidence type="ECO:0000313" key="3">
    <source>
        <dbReference type="Proteomes" id="UP000539957"/>
    </source>
</evidence>
<comment type="caution">
    <text evidence="2">The sequence shown here is derived from an EMBL/GenBank/DDBJ whole genome shotgun (WGS) entry which is preliminary data.</text>
</comment>
<organism evidence="2 3">
    <name type="scientific">Brevundimonas bullata</name>
    <dbReference type="NCBI Taxonomy" id="13160"/>
    <lineage>
        <taxon>Bacteria</taxon>
        <taxon>Pseudomonadati</taxon>
        <taxon>Pseudomonadota</taxon>
        <taxon>Alphaproteobacteria</taxon>
        <taxon>Caulobacterales</taxon>
        <taxon>Caulobacteraceae</taxon>
        <taxon>Brevundimonas</taxon>
    </lineage>
</organism>
<name>A0A7W7N348_9CAUL</name>
<evidence type="ECO:0000256" key="1">
    <source>
        <dbReference type="SAM" id="MobiDB-lite"/>
    </source>
</evidence>
<dbReference type="Pfam" id="PF09601">
    <property type="entry name" value="DUF2459"/>
    <property type="match status" value="1"/>
</dbReference>
<dbReference type="Proteomes" id="UP000539957">
    <property type="component" value="Unassembled WGS sequence"/>
</dbReference>
<protein>
    <submittedName>
        <fullName evidence="2">Uncharacterized protein (TIGR02117 family)</fullName>
    </submittedName>
</protein>
<feature type="compositionally biased region" description="Basic and acidic residues" evidence="1">
    <location>
        <begin position="229"/>
        <end position="243"/>
    </location>
</feature>
<dbReference type="RefSeq" id="WP_184267286.1">
    <property type="nucleotide sequence ID" value="NZ_JACHKY010000001.1"/>
</dbReference>
<dbReference type="AlphaFoldDB" id="A0A7W7N348"/>
<proteinExistence type="predicted"/>